<evidence type="ECO:0000313" key="2">
    <source>
        <dbReference type="EMBL" id="NMJ42311.1"/>
    </source>
</evidence>
<accession>A0A848ECT3</accession>
<dbReference type="PROSITE" id="PS51257">
    <property type="entry name" value="PROKAR_LIPOPROTEIN"/>
    <property type="match status" value="1"/>
</dbReference>
<comment type="caution">
    <text evidence="2">The sequence shown here is derived from an EMBL/GenBank/DDBJ whole genome shotgun (WGS) entry which is preliminary data.</text>
</comment>
<name>A0A848ECT3_9PROT</name>
<organism evidence="2 3">
    <name type="scientific">Neoroseomonas marina</name>
    <dbReference type="NCBI Taxonomy" id="1232220"/>
    <lineage>
        <taxon>Bacteria</taxon>
        <taxon>Pseudomonadati</taxon>
        <taxon>Pseudomonadota</taxon>
        <taxon>Alphaproteobacteria</taxon>
        <taxon>Acetobacterales</taxon>
        <taxon>Acetobacteraceae</taxon>
        <taxon>Neoroseomonas</taxon>
    </lineage>
</organism>
<gene>
    <name evidence="2" type="ORF">GWK16_13740</name>
</gene>
<evidence type="ECO:0000313" key="3">
    <source>
        <dbReference type="Proteomes" id="UP000548582"/>
    </source>
</evidence>
<dbReference type="Proteomes" id="UP000548582">
    <property type="component" value="Unassembled WGS sequence"/>
</dbReference>
<dbReference type="AlphaFoldDB" id="A0A848ECT3"/>
<dbReference type="InterPro" id="IPR039567">
    <property type="entry name" value="Gly-zipper"/>
</dbReference>
<evidence type="ECO:0000259" key="1">
    <source>
        <dbReference type="Pfam" id="PF13488"/>
    </source>
</evidence>
<keyword evidence="3" id="KW-1185">Reference proteome</keyword>
<protein>
    <recommendedName>
        <fullName evidence="1">Glycine zipper domain-containing protein</fullName>
    </recommendedName>
</protein>
<feature type="domain" description="Glycine zipper" evidence="1">
    <location>
        <begin position="34"/>
        <end position="73"/>
    </location>
</feature>
<reference evidence="2 3" key="1">
    <citation type="submission" date="2020-03" db="EMBL/GenBank/DDBJ databases">
        <authorList>
            <person name="Sun Q."/>
        </authorList>
    </citation>
    <scope>NUCLEOTIDE SEQUENCE [LARGE SCALE GENOMIC DNA]</scope>
    <source>
        <strain evidence="2 3">JC162</strain>
    </source>
</reference>
<sequence>MRKIAILPAAALVIGLGGCSDGSMTQGGRDVLAGGAVGALAGAAIGSFTAQAGVGALIGAGAGVVGGYLWHQHEIAERQAAERRQQQLNAAYERGYSQGQQSRRTTTGN</sequence>
<dbReference type="EMBL" id="JABBKX010000004">
    <property type="protein sequence ID" value="NMJ42311.1"/>
    <property type="molecule type" value="Genomic_DNA"/>
</dbReference>
<proteinExistence type="predicted"/>
<dbReference type="Pfam" id="PF13488">
    <property type="entry name" value="Gly-zipper_Omp"/>
    <property type="match status" value="1"/>
</dbReference>